<comment type="caution">
    <text evidence="3">The sequence shown here is derived from an EMBL/GenBank/DDBJ whole genome shotgun (WGS) entry which is preliminary data.</text>
</comment>
<reference evidence="4" key="1">
    <citation type="journal article" date="2019" name="Int. J. Syst. Evol. Microbiol.">
        <title>The Global Catalogue of Microorganisms (GCM) 10K type strain sequencing project: providing services to taxonomists for standard genome sequencing and annotation.</title>
        <authorList>
            <consortium name="The Broad Institute Genomics Platform"/>
            <consortium name="The Broad Institute Genome Sequencing Center for Infectious Disease"/>
            <person name="Wu L."/>
            <person name="Ma J."/>
        </authorList>
    </citation>
    <scope>NUCLEOTIDE SEQUENCE [LARGE SCALE GENOMIC DNA]</scope>
    <source>
        <strain evidence="4">KCTC 52165</strain>
    </source>
</reference>
<evidence type="ECO:0000313" key="4">
    <source>
        <dbReference type="Proteomes" id="UP001595583"/>
    </source>
</evidence>
<protein>
    <submittedName>
        <fullName evidence="3">Uncharacterized protein</fullName>
    </submittedName>
</protein>
<evidence type="ECO:0000313" key="3">
    <source>
        <dbReference type="EMBL" id="MFC3206392.1"/>
    </source>
</evidence>
<evidence type="ECO:0000256" key="2">
    <source>
        <dbReference type="SAM" id="Phobius"/>
    </source>
</evidence>
<dbReference type="Proteomes" id="UP001595583">
    <property type="component" value="Unassembled WGS sequence"/>
</dbReference>
<gene>
    <name evidence="3" type="ORF">ACFOHJ_09245</name>
</gene>
<accession>A0ABV7K9Y8</accession>
<keyword evidence="4" id="KW-1185">Reference proteome</keyword>
<feature type="region of interest" description="Disordered" evidence="1">
    <location>
        <begin position="73"/>
        <end position="95"/>
    </location>
</feature>
<sequence>MAGSIVIGRHDLHKLKGLGYLISTLSVLLLAVVSWSNAQKDALLTACLLAGAATSIVGMFCRWLSYELEKRMNEKQAQEPQARPQRAKTRRRAGK</sequence>
<dbReference type="EMBL" id="JBHRTK010000010">
    <property type="protein sequence ID" value="MFC3206392.1"/>
    <property type="molecule type" value="Genomic_DNA"/>
</dbReference>
<keyword evidence="2" id="KW-0472">Membrane</keyword>
<keyword evidence="2" id="KW-1133">Transmembrane helix</keyword>
<evidence type="ECO:0000256" key="1">
    <source>
        <dbReference type="SAM" id="MobiDB-lite"/>
    </source>
</evidence>
<feature type="transmembrane region" description="Helical" evidence="2">
    <location>
        <begin position="42"/>
        <end position="65"/>
    </location>
</feature>
<organism evidence="3 4">
    <name type="scientific">Aquamicrobium soli</name>
    <dbReference type="NCBI Taxonomy" id="1811518"/>
    <lineage>
        <taxon>Bacteria</taxon>
        <taxon>Pseudomonadati</taxon>
        <taxon>Pseudomonadota</taxon>
        <taxon>Alphaproteobacteria</taxon>
        <taxon>Hyphomicrobiales</taxon>
        <taxon>Phyllobacteriaceae</taxon>
        <taxon>Aquamicrobium</taxon>
    </lineage>
</organism>
<keyword evidence="2" id="KW-0812">Transmembrane</keyword>
<feature type="transmembrane region" description="Helical" evidence="2">
    <location>
        <begin position="18"/>
        <end position="36"/>
    </location>
</feature>
<dbReference type="RefSeq" id="WP_378220202.1">
    <property type="nucleotide sequence ID" value="NZ_JBHRTK010000010.1"/>
</dbReference>
<proteinExistence type="predicted"/>
<feature type="compositionally biased region" description="Basic residues" evidence="1">
    <location>
        <begin position="85"/>
        <end position="95"/>
    </location>
</feature>
<name>A0ABV7K9Y8_9HYPH</name>